<dbReference type="GO" id="GO:0051015">
    <property type="term" value="F:actin filament binding"/>
    <property type="evidence" value="ECO:0007669"/>
    <property type="project" value="TreeGrafter"/>
</dbReference>
<dbReference type="Gene3D" id="3.40.850.10">
    <property type="entry name" value="Kinesin motor domain"/>
    <property type="match status" value="2"/>
</dbReference>
<dbReference type="GO" id="GO:0003774">
    <property type="term" value="F:cytoskeletal motor activity"/>
    <property type="evidence" value="ECO:0007669"/>
    <property type="project" value="UniProtKB-UniRule"/>
</dbReference>
<feature type="region of interest" description="Actin-binding" evidence="5">
    <location>
        <begin position="852"/>
        <end position="874"/>
    </location>
</feature>
<dbReference type="InterPro" id="IPR027417">
    <property type="entry name" value="P-loop_NTPase"/>
</dbReference>
<dbReference type="PROSITE" id="PS51456">
    <property type="entry name" value="MYOSIN_MOTOR"/>
    <property type="match status" value="1"/>
</dbReference>
<keyword evidence="2 5" id="KW-0067">ATP-binding</keyword>
<organism evidence="8 9">
    <name type="scientific">Albula glossodonta</name>
    <name type="common">roundjaw bonefish</name>
    <dbReference type="NCBI Taxonomy" id="121402"/>
    <lineage>
        <taxon>Eukaryota</taxon>
        <taxon>Metazoa</taxon>
        <taxon>Chordata</taxon>
        <taxon>Craniata</taxon>
        <taxon>Vertebrata</taxon>
        <taxon>Euteleostomi</taxon>
        <taxon>Actinopterygii</taxon>
        <taxon>Neopterygii</taxon>
        <taxon>Teleostei</taxon>
        <taxon>Albuliformes</taxon>
        <taxon>Albulidae</taxon>
        <taxon>Albula</taxon>
    </lineage>
</organism>
<keyword evidence="5" id="KW-0009">Actin-binding</keyword>
<dbReference type="PANTHER" id="PTHR47335:SF1">
    <property type="entry name" value="UNCONVENTIONAL MYOSIN-XVI"/>
    <property type="match status" value="1"/>
</dbReference>
<keyword evidence="1 5" id="KW-0547">Nucleotide-binding</keyword>
<dbReference type="SUPFAM" id="SSF52540">
    <property type="entry name" value="P-loop containing nucleoside triphosphate hydrolases"/>
    <property type="match status" value="2"/>
</dbReference>
<dbReference type="PRINTS" id="PR00193">
    <property type="entry name" value="MYOSINHEAVY"/>
</dbReference>
<feature type="region of interest" description="Disordered" evidence="6">
    <location>
        <begin position="603"/>
        <end position="624"/>
    </location>
</feature>
<dbReference type="Gene3D" id="1.20.120.720">
    <property type="entry name" value="Myosin VI head, motor domain, U50 subdomain"/>
    <property type="match status" value="1"/>
</dbReference>
<dbReference type="GO" id="GO:0019903">
    <property type="term" value="F:protein phosphatase binding"/>
    <property type="evidence" value="ECO:0007669"/>
    <property type="project" value="TreeGrafter"/>
</dbReference>
<dbReference type="GO" id="GO:0016459">
    <property type="term" value="C:myosin complex"/>
    <property type="evidence" value="ECO:0007669"/>
    <property type="project" value="UniProtKB-KW"/>
</dbReference>
<evidence type="ECO:0000256" key="6">
    <source>
        <dbReference type="SAM" id="MobiDB-lite"/>
    </source>
</evidence>
<dbReference type="Pfam" id="PF00063">
    <property type="entry name" value="Myosin_head"/>
    <property type="match status" value="3"/>
</dbReference>
<keyword evidence="4 5" id="KW-0505">Motor protein</keyword>
<feature type="region of interest" description="Disordered" evidence="6">
    <location>
        <begin position="677"/>
        <end position="698"/>
    </location>
</feature>
<reference evidence="8" key="1">
    <citation type="thesis" date="2021" institute="BYU ScholarsArchive" country="Provo, UT, USA">
        <title>Applications of and Algorithms for Genome Assembly and Genomic Analyses with an Emphasis on Marine Teleosts.</title>
        <authorList>
            <person name="Pickett B.D."/>
        </authorList>
    </citation>
    <scope>NUCLEOTIDE SEQUENCE</scope>
    <source>
        <strain evidence="8">HI-2016</strain>
    </source>
</reference>
<evidence type="ECO:0000256" key="4">
    <source>
        <dbReference type="ARBA" id="ARBA00023175"/>
    </source>
</evidence>
<dbReference type="EMBL" id="JAFBMS010000041">
    <property type="protein sequence ID" value="KAG9340696.1"/>
    <property type="molecule type" value="Genomic_DNA"/>
</dbReference>
<dbReference type="GO" id="GO:0005524">
    <property type="term" value="F:ATP binding"/>
    <property type="evidence" value="ECO:0007669"/>
    <property type="project" value="UniProtKB-UniRule"/>
</dbReference>
<feature type="binding site" evidence="5">
    <location>
        <begin position="15"/>
        <end position="22"/>
    </location>
    <ligand>
        <name>ATP</name>
        <dbReference type="ChEBI" id="CHEBI:30616"/>
    </ligand>
</feature>
<gene>
    <name evidence="8" type="ORF">JZ751_021270</name>
</gene>
<dbReference type="Gene3D" id="1.10.10.820">
    <property type="match status" value="1"/>
</dbReference>
<dbReference type="GO" id="GO:0043491">
    <property type="term" value="P:phosphatidylinositol 3-kinase/protein kinase B signal transduction"/>
    <property type="evidence" value="ECO:0007669"/>
    <property type="project" value="TreeGrafter"/>
</dbReference>
<dbReference type="GO" id="GO:0005654">
    <property type="term" value="C:nucleoplasm"/>
    <property type="evidence" value="ECO:0007669"/>
    <property type="project" value="TreeGrafter"/>
</dbReference>
<dbReference type="PANTHER" id="PTHR47335">
    <property type="entry name" value="UNCONVENTIONAL MYOSIN-XVI"/>
    <property type="match status" value="1"/>
</dbReference>
<evidence type="ECO:0000256" key="3">
    <source>
        <dbReference type="ARBA" id="ARBA00023123"/>
    </source>
</evidence>
<accession>A0A8T2NLZ5</accession>
<feature type="domain" description="Myosin motor" evidence="7">
    <location>
        <begin position="1"/>
        <end position="950"/>
    </location>
</feature>
<keyword evidence="3 5" id="KW-0518">Myosin</keyword>
<evidence type="ECO:0000256" key="1">
    <source>
        <dbReference type="ARBA" id="ARBA00022741"/>
    </source>
</evidence>
<name>A0A8T2NLZ5_9TELE</name>
<comment type="similarity">
    <text evidence="5">Belongs to the TRAFAC class myosin-kinesin ATPase superfamily. Myosin family.</text>
</comment>
<feature type="region of interest" description="Disordered" evidence="6">
    <location>
        <begin position="495"/>
        <end position="518"/>
    </location>
</feature>
<dbReference type="GO" id="GO:0048812">
    <property type="term" value="P:neuron projection morphogenesis"/>
    <property type="evidence" value="ECO:0007669"/>
    <property type="project" value="TreeGrafter"/>
</dbReference>
<dbReference type="GO" id="GO:2000134">
    <property type="term" value="P:negative regulation of G1/S transition of mitotic cell cycle"/>
    <property type="evidence" value="ECO:0007669"/>
    <property type="project" value="TreeGrafter"/>
</dbReference>
<dbReference type="SMART" id="SM00242">
    <property type="entry name" value="MYSc"/>
    <property type="match status" value="1"/>
</dbReference>
<evidence type="ECO:0000256" key="5">
    <source>
        <dbReference type="PROSITE-ProRule" id="PRU00782"/>
    </source>
</evidence>
<evidence type="ECO:0000259" key="7">
    <source>
        <dbReference type="PROSITE" id="PS51456"/>
    </source>
</evidence>
<dbReference type="Gene3D" id="1.20.58.530">
    <property type="match status" value="2"/>
</dbReference>
<dbReference type="GO" id="GO:0048471">
    <property type="term" value="C:perinuclear region of cytoplasm"/>
    <property type="evidence" value="ECO:0007669"/>
    <property type="project" value="TreeGrafter"/>
</dbReference>
<dbReference type="InterPro" id="IPR052838">
    <property type="entry name" value="Myosin-XVI"/>
</dbReference>
<dbReference type="AlphaFoldDB" id="A0A8T2NLZ5"/>
<feature type="compositionally biased region" description="Polar residues" evidence="6">
    <location>
        <begin position="677"/>
        <end position="691"/>
    </location>
</feature>
<evidence type="ECO:0000256" key="2">
    <source>
        <dbReference type="ARBA" id="ARBA00022840"/>
    </source>
</evidence>
<comment type="caution">
    <text evidence="8">The sequence shown here is derived from an EMBL/GenBank/DDBJ whole genome shotgun (WGS) entry which is preliminary data.</text>
</comment>
<protein>
    <recommendedName>
        <fullName evidence="7">Myosin motor domain-containing protein</fullName>
    </recommendedName>
</protein>
<dbReference type="InterPro" id="IPR036961">
    <property type="entry name" value="Kinesin_motor_dom_sf"/>
</dbReference>
<keyword evidence="9" id="KW-1185">Reference proteome</keyword>
<sequence length="950" mass="105074">MMLQERRPQCFVLSGESGSGKTEACKHIVKHLVSRSTHKSFTLEPKMKHVNCILEAFGHARSKMNDNSSRFMKFLSLQYCEKKTLIGARVYAYVLEKSRLIAMHGQYNFKVFYLMAEGMSPEEKTSVYLNNMQSHRYLSEALPGETASTQSRDRLSALRQAIRALGFSNLELENLFVILSAVLHLGDLCFAPLGDGETASPSDLDQQLLEQVSAMLQVSPEDLGLALTSDVQYFKGDVITRRHTVDMSNFCRDVLAKSIYGRVFSYLVNHINCYLQGQEENSGGGALGGCGWMVNKVVEEGVREILHSKSESWTSVDSKNSGKTDLSRYNEGGLLLSRFSVQVLFSAGGKLGSSGQCCSEVAETRGLVSTPWWLPVEDLSTELTVVTSSGSRTNDFMLAGEQRCRIVSPVLPGNSRHAADIPVAKLDFTPALILPHDPPTPNPDSRLRAPLSITESMHCLNLSLVVLIDPVNSAALETLLASAPHSCYSRKPKTAVYSSSSPAPGQRPPCKRLSNTPRILGTGMTPARVIVQSQVRTVVENPYSILCINISSEKIHQYVTEVLFQQERAECLREGVTMETLHSPGNQTAVLDFFLQTCNSLTSSQGTGKEKLPDEQEETLSRSQLRGESHLLLASTYLIKQDEPEGLMLIMDEESQAQRPAEQNLYRRLQAQLDATNGNSVNSVSLTTKDGNGNPPPQGPSFTITHYAGKMTYDLTGSLERNKDALPQNILFLMKCTLAQAMLTPHTFGCTSPYSWLSLGGPVKNEKVPPSSSENVVIHQLFQSKLTRTGSLVPPRRHLGPKTALFPLSTGQDLQKVLDVRKILQNKGGSSLLQVQERYGPVTMSAQLKNSLSEITNKLKACTPHFVQCIRPNGAKQTDSFDRSHVSGQLQYVGVLEMVRMIRYGYPVRLTFTGFLARYVLFYRNPLPIRAITSQNRPDHPKSRPGWVHL</sequence>
<dbReference type="InterPro" id="IPR001609">
    <property type="entry name" value="Myosin_head_motor_dom-like"/>
</dbReference>
<evidence type="ECO:0000313" key="9">
    <source>
        <dbReference type="Proteomes" id="UP000824540"/>
    </source>
</evidence>
<proteinExistence type="inferred from homology"/>
<dbReference type="Proteomes" id="UP000824540">
    <property type="component" value="Unassembled WGS sequence"/>
</dbReference>
<evidence type="ECO:0000313" key="8">
    <source>
        <dbReference type="EMBL" id="KAG9340696.1"/>
    </source>
</evidence>
<dbReference type="OrthoDB" id="8904952at2759"/>